<dbReference type="PANTHER" id="PTHR45875:SF1">
    <property type="entry name" value="METHYLTRANSFERASE N6AMT1"/>
    <property type="match status" value="1"/>
</dbReference>
<feature type="domain" description="Methyltransferase small" evidence="5">
    <location>
        <begin position="55"/>
        <end position="145"/>
    </location>
</feature>
<dbReference type="CDD" id="cd02440">
    <property type="entry name" value="AdoMet_MTases"/>
    <property type="match status" value="1"/>
</dbReference>
<proteinExistence type="inferred from homology"/>
<accession>A0ABW0EK23</accession>
<evidence type="ECO:0000256" key="3">
    <source>
        <dbReference type="ARBA" id="ARBA00022679"/>
    </source>
</evidence>
<evidence type="ECO:0000259" key="5">
    <source>
        <dbReference type="Pfam" id="PF05175"/>
    </source>
</evidence>
<dbReference type="Pfam" id="PF05175">
    <property type="entry name" value="MTS"/>
    <property type="match status" value="1"/>
</dbReference>
<dbReference type="SUPFAM" id="SSF53335">
    <property type="entry name" value="S-adenosyl-L-methionine-dependent methyltransferases"/>
    <property type="match status" value="1"/>
</dbReference>
<dbReference type="InterPro" id="IPR029063">
    <property type="entry name" value="SAM-dependent_MTases_sf"/>
</dbReference>
<reference evidence="7" key="1">
    <citation type="journal article" date="2019" name="Int. J. Syst. Evol. Microbiol.">
        <title>The Global Catalogue of Microorganisms (GCM) 10K type strain sequencing project: providing services to taxonomists for standard genome sequencing and annotation.</title>
        <authorList>
            <consortium name="The Broad Institute Genomics Platform"/>
            <consortium name="The Broad Institute Genome Sequencing Center for Infectious Disease"/>
            <person name="Wu L."/>
            <person name="Ma J."/>
        </authorList>
    </citation>
    <scope>NUCLEOTIDE SEQUENCE [LARGE SCALE GENOMIC DNA]</scope>
    <source>
        <strain evidence="7">CCUG 59778</strain>
    </source>
</reference>
<evidence type="ECO:0000256" key="4">
    <source>
        <dbReference type="ARBA" id="ARBA00022691"/>
    </source>
</evidence>
<dbReference type="GO" id="GO:0032259">
    <property type="term" value="P:methylation"/>
    <property type="evidence" value="ECO:0007669"/>
    <property type="project" value="UniProtKB-KW"/>
</dbReference>
<evidence type="ECO:0000256" key="2">
    <source>
        <dbReference type="ARBA" id="ARBA00022603"/>
    </source>
</evidence>
<dbReference type="PROSITE" id="PS00092">
    <property type="entry name" value="N6_MTASE"/>
    <property type="match status" value="1"/>
</dbReference>
<dbReference type="RefSeq" id="WP_378244519.1">
    <property type="nucleotide sequence ID" value="NZ_JBHSKF010000002.1"/>
</dbReference>
<keyword evidence="2 6" id="KW-0489">Methyltransferase</keyword>
<comment type="caution">
    <text evidence="6">The sequence shown here is derived from an EMBL/GenBank/DDBJ whole genome shotgun (WGS) entry which is preliminary data.</text>
</comment>
<evidence type="ECO:0000313" key="6">
    <source>
        <dbReference type="EMBL" id="MFC5286516.1"/>
    </source>
</evidence>
<dbReference type="PANTHER" id="PTHR45875">
    <property type="entry name" value="METHYLTRANSFERASE N6AMT1"/>
    <property type="match status" value="1"/>
</dbReference>
<dbReference type="InterPro" id="IPR002052">
    <property type="entry name" value="DNA_methylase_N6_adenine_CS"/>
</dbReference>
<sequence>MDTREFELRIGQTIIDGYRADTGRAEVFELLGRQWDLLDEVWPPTYSPGGELHADLIPFAAMGAFLEMGSGAGVMSVLAALGGCRRVLALDLNPAAVANTLANARRHGVAERVEARLSDLYAAVRPGERFDGIYWNPPFFDAPAERLDGSLWHETMFDPGFAKLRRFLVDGAALLTPTGHLYLWFGEAMGKPALIEDLAAGAGLAVRELHRTTMDEIPAALATALPADVTSGERHAQWHLHLLQLGRAA</sequence>
<name>A0ABW0EK23_9PSEU</name>
<dbReference type="Gene3D" id="3.40.50.150">
    <property type="entry name" value="Vaccinia Virus protein VP39"/>
    <property type="match status" value="1"/>
</dbReference>
<keyword evidence="7" id="KW-1185">Reference proteome</keyword>
<dbReference type="InterPro" id="IPR007848">
    <property type="entry name" value="Small_mtfrase_dom"/>
</dbReference>
<dbReference type="EMBL" id="JBHSKF010000002">
    <property type="protein sequence ID" value="MFC5286516.1"/>
    <property type="molecule type" value="Genomic_DNA"/>
</dbReference>
<evidence type="ECO:0000313" key="7">
    <source>
        <dbReference type="Proteomes" id="UP001596157"/>
    </source>
</evidence>
<comment type="similarity">
    <text evidence="1">Belongs to the eukaryotic/archaeal PrmC-related family.</text>
</comment>
<protein>
    <submittedName>
        <fullName evidence="6">Methyltransferase</fullName>
    </submittedName>
</protein>
<keyword evidence="3" id="KW-0808">Transferase</keyword>
<dbReference type="Proteomes" id="UP001596157">
    <property type="component" value="Unassembled WGS sequence"/>
</dbReference>
<dbReference type="GO" id="GO:0008168">
    <property type="term" value="F:methyltransferase activity"/>
    <property type="evidence" value="ECO:0007669"/>
    <property type="project" value="UniProtKB-KW"/>
</dbReference>
<organism evidence="6 7">
    <name type="scientific">Actinokineospora guangxiensis</name>
    <dbReference type="NCBI Taxonomy" id="1490288"/>
    <lineage>
        <taxon>Bacteria</taxon>
        <taxon>Bacillati</taxon>
        <taxon>Actinomycetota</taxon>
        <taxon>Actinomycetes</taxon>
        <taxon>Pseudonocardiales</taxon>
        <taxon>Pseudonocardiaceae</taxon>
        <taxon>Actinokineospora</taxon>
    </lineage>
</organism>
<dbReference type="InterPro" id="IPR052190">
    <property type="entry name" value="Euk-Arch_PrmC-MTase"/>
</dbReference>
<gene>
    <name evidence="6" type="ORF">ACFPM7_05585</name>
</gene>
<evidence type="ECO:0000256" key="1">
    <source>
        <dbReference type="ARBA" id="ARBA00006149"/>
    </source>
</evidence>
<keyword evidence="4" id="KW-0949">S-adenosyl-L-methionine</keyword>